<evidence type="ECO:0000313" key="1">
    <source>
        <dbReference type="EMBL" id="QGT98796.1"/>
    </source>
</evidence>
<name>A0A6I6D643_9FIRM</name>
<protein>
    <submittedName>
        <fullName evidence="1">Uncharacterized protein</fullName>
    </submittedName>
</protein>
<evidence type="ECO:0000313" key="2">
    <source>
        <dbReference type="Proteomes" id="UP000426444"/>
    </source>
</evidence>
<dbReference type="EMBL" id="CP046457">
    <property type="protein sequence ID" value="QGT98796.1"/>
    <property type="molecule type" value="Genomic_DNA"/>
</dbReference>
<proteinExistence type="predicted"/>
<dbReference type="Proteomes" id="UP000426444">
    <property type="component" value="Chromosome"/>
</dbReference>
<sequence length="68" mass="7724">MIIDNQVKLGGVNMAIHEKLVEELAQLSPEDLKIVLASLEERLQKNNQLKIAEEIIKEYKPALEELAK</sequence>
<dbReference type="AlphaFoldDB" id="A0A6I6D643"/>
<accession>A0A6I6D643</accession>
<organism evidence="1 2">
    <name type="scientific">Candidatus Syntrophocurvum alkaliphilum</name>
    <dbReference type="NCBI Taxonomy" id="2293317"/>
    <lineage>
        <taxon>Bacteria</taxon>
        <taxon>Bacillati</taxon>
        <taxon>Bacillota</taxon>
        <taxon>Clostridia</taxon>
        <taxon>Eubacteriales</taxon>
        <taxon>Syntrophomonadaceae</taxon>
        <taxon>Candidatus Syntrophocurvum</taxon>
    </lineage>
</organism>
<keyword evidence="2" id="KW-1185">Reference proteome</keyword>
<reference evidence="2" key="1">
    <citation type="journal article" date="2019" name="Microbiology">
        <title>Complete Genome Sequence of an Uncultured Bacterium of the Candidate Phylum Bipolaricaulota.</title>
        <authorList>
            <person name="Kadnikov V.V."/>
            <person name="Mardanov A.V."/>
            <person name="Beletsky A.V."/>
            <person name="Frank Y.A."/>
            <person name="Karnachuk O.V."/>
            <person name="Ravin N.V."/>
        </authorList>
    </citation>
    <scope>NUCLEOTIDE SEQUENCE [LARGE SCALE GENOMIC DNA]</scope>
</reference>
<gene>
    <name evidence="1" type="ORF">SYNTR_0203</name>
</gene>
<dbReference type="KEGG" id="salq:SYNTR_0203"/>